<gene>
    <name evidence="1" type="ORF">SCLCIDRAFT_947488</name>
</gene>
<proteinExistence type="predicted"/>
<dbReference type="HOGENOM" id="CLU_1807367_0_0_1"/>
<keyword evidence="2" id="KW-1185">Reference proteome</keyword>
<evidence type="ECO:0000313" key="1">
    <source>
        <dbReference type="EMBL" id="KIM60431.1"/>
    </source>
</evidence>
<evidence type="ECO:0000313" key="2">
    <source>
        <dbReference type="Proteomes" id="UP000053989"/>
    </source>
</evidence>
<name>A0A0C3DWY5_9AGAM</name>
<dbReference type="AlphaFoldDB" id="A0A0C3DWY5"/>
<dbReference type="InParanoid" id="A0A0C3DWY5"/>
<reference evidence="1 2" key="1">
    <citation type="submission" date="2014-04" db="EMBL/GenBank/DDBJ databases">
        <authorList>
            <consortium name="DOE Joint Genome Institute"/>
            <person name="Kuo A."/>
            <person name="Kohler A."/>
            <person name="Nagy L.G."/>
            <person name="Floudas D."/>
            <person name="Copeland A."/>
            <person name="Barry K.W."/>
            <person name="Cichocki N."/>
            <person name="Veneault-Fourrey C."/>
            <person name="LaButti K."/>
            <person name="Lindquist E.A."/>
            <person name="Lipzen A."/>
            <person name="Lundell T."/>
            <person name="Morin E."/>
            <person name="Murat C."/>
            <person name="Sun H."/>
            <person name="Tunlid A."/>
            <person name="Henrissat B."/>
            <person name="Grigoriev I.V."/>
            <person name="Hibbett D.S."/>
            <person name="Martin F."/>
            <person name="Nordberg H.P."/>
            <person name="Cantor M.N."/>
            <person name="Hua S.X."/>
        </authorList>
    </citation>
    <scope>NUCLEOTIDE SEQUENCE [LARGE SCALE GENOMIC DNA]</scope>
    <source>
        <strain evidence="1 2">Foug A</strain>
    </source>
</reference>
<protein>
    <submittedName>
        <fullName evidence="1">Uncharacterized protein</fullName>
    </submittedName>
</protein>
<sequence>MAIEETVTWRLGRRPPRYDARRPSFDVIFFVSSLYGRTTDTTCLTHFCREYDPRRFICHCNLGSSLRQRLQDQLHTCHLSKCYFAPSVPHMETEYFRTLNSFLQPQGFCGAVPGEFTLALPCAARHTDVPGCSHPWHPYLPRQ</sequence>
<organism evidence="1 2">
    <name type="scientific">Scleroderma citrinum Foug A</name>
    <dbReference type="NCBI Taxonomy" id="1036808"/>
    <lineage>
        <taxon>Eukaryota</taxon>
        <taxon>Fungi</taxon>
        <taxon>Dikarya</taxon>
        <taxon>Basidiomycota</taxon>
        <taxon>Agaricomycotina</taxon>
        <taxon>Agaricomycetes</taxon>
        <taxon>Agaricomycetidae</taxon>
        <taxon>Boletales</taxon>
        <taxon>Sclerodermatineae</taxon>
        <taxon>Sclerodermataceae</taxon>
        <taxon>Scleroderma</taxon>
    </lineage>
</organism>
<dbReference type="Proteomes" id="UP000053989">
    <property type="component" value="Unassembled WGS sequence"/>
</dbReference>
<dbReference type="EMBL" id="KN822062">
    <property type="protein sequence ID" value="KIM60431.1"/>
    <property type="molecule type" value="Genomic_DNA"/>
</dbReference>
<reference evidence="2" key="2">
    <citation type="submission" date="2015-01" db="EMBL/GenBank/DDBJ databases">
        <title>Evolutionary Origins and Diversification of the Mycorrhizal Mutualists.</title>
        <authorList>
            <consortium name="DOE Joint Genome Institute"/>
            <consortium name="Mycorrhizal Genomics Consortium"/>
            <person name="Kohler A."/>
            <person name="Kuo A."/>
            <person name="Nagy L.G."/>
            <person name="Floudas D."/>
            <person name="Copeland A."/>
            <person name="Barry K.W."/>
            <person name="Cichocki N."/>
            <person name="Veneault-Fourrey C."/>
            <person name="LaButti K."/>
            <person name="Lindquist E.A."/>
            <person name="Lipzen A."/>
            <person name="Lundell T."/>
            <person name="Morin E."/>
            <person name="Murat C."/>
            <person name="Riley R."/>
            <person name="Ohm R."/>
            <person name="Sun H."/>
            <person name="Tunlid A."/>
            <person name="Henrissat B."/>
            <person name="Grigoriev I.V."/>
            <person name="Hibbett D.S."/>
            <person name="Martin F."/>
        </authorList>
    </citation>
    <scope>NUCLEOTIDE SEQUENCE [LARGE SCALE GENOMIC DNA]</scope>
    <source>
        <strain evidence="2">Foug A</strain>
    </source>
</reference>
<accession>A0A0C3DWY5</accession>